<feature type="compositionally biased region" description="Low complexity" evidence="1">
    <location>
        <begin position="509"/>
        <end position="519"/>
    </location>
</feature>
<feature type="region of interest" description="Disordered" evidence="1">
    <location>
        <begin position="480"/>
        <end position="551"/>
    </location>
</feature>
<organism evidence="2 3">
    <name type="scientific">Coemansia umbellata</name>
    <dbReference type="NCBI Taxonomy" id="1424467"/>
    <lineage>
        <taxon>Eukaryota</taxon>
        <taxon>Fungi</taxon>
        <taxon>Fungi incertae sedis</taxon>
        <taxon>Zoopagomycota</taxon>
        <taxon>Kickxellomycotina</taxon>
        <taxon>Kickxellomycetes</taxon>
        <taxon>Kickxellales</taxon>
        <taxon>Kickxellaceae</taxon>
        <taxon>Coemansia</taxon>
    </lineage>
</organism>
<evidence type="ECO:0000313" key="3">
    <source>
        <dbReference type="Proteomes" id="UP001151295"/>
    </source>
</evidence>
<sequence length="577" mass="63603">MPSLLHAQRLARPQQSQQKFQQKSVRNEVGGFTEVPGLGLAFAACPLCSRKLASGPRWRCQTCSLAIENEDVKWTYRVGLYLSLGSEVCAGVLGAAADVLFGCSAACWVDAVARDVAFAVEIAKSCRSIDENKVAAYMATQLFSLVDMLASVLNTYAAFELKFPLTRGAQQYRQMSATVSRITPLYGNSMDPTIFQLWKYVVFQTLLLARRQLGPDGCDTRLENSLDALQASATALGIPKALEMSASTVEFSCICDSPASDETHLDLDDLQSMLGTHDIDSMWKSMALQSWADQKIDIMCPSVSCHSELSLSASNGDVDEVDGLLSQCSQLLLSFANTADYMDALSMQFFEESIHDEQLDSLFADYSQNQHGFGLSLFEQDHRAGSLGSITPSKRSIFDHTQPSEFLRHLEKTPESAAHYMQHNMSADKRGITGPLVLAPETPTDEAGRKRKVDDLETPFLQSHDLPYMVPLTERVFRWNHHPTPSRHPSKPKHQIQNSANDGSRTRMLGPLPLSTQSPSLPPLRNGTEKGESGKAHRQKRGAYPVVLAPETPVPRTRPLVLVNSNSNSFVETSDRD</sequence>
<proteinExistence type="predicted"/>
<gene>
    <name evidence="2" type="ORF">EDC05_001724</name>
</gene>
<comment type="caution">
    <text evidence="2">The sequence shown here is derived from an EMBL/GenBank/DDBJ whole genome shotgun (WGS) entry which is preliminary data.</text>
</comment>
<accession>A0ABQ8PR61</accession>
<dbReference type="Proteomes" id="UP001151295">
    <property type="component" value="Unassembled WGS sequence"/>
</dbReference>
<evidence type="ECO:0000313" key="2">
    <source>
        <dbReference type="EMBL" id="KAJ1994282.1"/>
    </source>
</evidence>
<protein>
    <submittedName>
        <fullName evidence="2">Uncharacterized protein</fullName>
    </submittedName>
</protein>
<keyword evidence="3" id="KW-1185">Reference proteome</keyword>
<dbReference type="EMBL" id="JANBQD010000013">
    <property type="protein sequence ID" value="KAJ1994282.1"/>
    <property type="molecule type" value="Genomic_DNA"/>
</dbReference>
<reference evidence="2" key="1">
    <citation type="submission" date="2022-07" db="EMBL/GenBank/DDBJ databases">
        <title>Phylogenomic reconstructions and comparative analyses of Kickxellomycotina fungi.</title>
        <authorList>
            <person name="Reynolds N.K."/>
            <person name="Stajich J.E."/>
            <person name="Barry K."/>
            <person name="Grigoriev I.V."/>
            <person name="Crous P."/>
            <person name="Smith M.E."/>
        </authorList>
    </citation>
    <scope>NUCLEOTIDE SEQUENCE</scope>
    <source>
        <strain evidence="2">BCRC 34882</strain>
    </source>
</reference>
<feature type="compositionally biased region" description="Basic residues" evidence="1">
    <location>
        <begin position="480"/>
        <end position="494"/>
    </location>
</feature>
<evidence type="ECO:0000256" key="1">
    <source>
        <dbReference type="SAM" id="MobiDB-lite"/>
    </source>
</evidence>
<name>A0ABQ8PR61_9FUNG</name>